<evidence type="ECO:0000256" key="3">
    <source>
        <dbReference type="ARBA" id="ARBA00022833"/>
    </source>
</evidence>
<feature type="region of interest" description="Disordered" evidence="5">
    <location>
        <begin position="1104"/>
        <end position="1135"/>
    </location>
</feature>
<evidence type="ECO:0000259" key="6">
    <source>
        <dbReference type="PROSITE" id="PS50103"/>
    </source>
</evidence>
<dbReference type="OrthoDB" id="430732at2759"/>
<dbReference type="Gene3D" id="4.10.1000.10">
    <property type="entry name" value="Zinc finger, CCCH-type"/>
    <property type="match status" value="2"/>
</dbReference>
<dbReference type="VEuPathDB" id="PlasmoDB:PRCDC_0522000"/>
<reference evidence="7 8" key="1">
    <citation type="submission" date="2016-09" db="EMBL/GenBank/DDBJ databases">
        <authorList>
            <consortium name="Pathogen Informatics"/>
        </authorList>
    </citation>
    <scope>NUCLEOTIDE SEQUENCE [LARGE SCALE GENOMIC DNA]</scope>
</reference>
<feature type="domain" description="C3H1-type" evidence="6">
    <location>
        <begin position="357"/>
        <end position="385"/>
    </location>
</feature>
<dbReference type="PROSITE" id="PS50103">
    <property type="entry name" value="ZF_C3H1"/>
    <property type="match status" value="3"/>
</dbReference>
<proteinExistence type="predicted"/>
<evidence type="ECO:0000256" key="5">
    <source>
        <dbReference type="SAM" id="MobiDB-lite"/>
    </source>
</evidence>
<feature type="domain" description="C3H1-type" evidence="6">
    <location>
        <begin position="319"/>
        <end position="349"/>
    </location>
</feature>
<name>A0A2P9D7A8_PLARE</name>
<sequence length="1566" mass="186600">MTKEKGELNNSCYEEKENKIVSDEHYTFELISKRQTKKPSVKNSTLGNYKHNKIESFNNTYFICSNLNMVNSLKETHDKKDISAFDKMLSKHGRTEFSPTYIHKNSKRKYDQEKRTYSFFQKHRSSYKERNNSKNFNNVEEDNMNRDYNEDDHIVKKNEERDVIYDTMNNNSDINNGYNNDNNNNNNININNNNNNNNNNNSNNDIIEPFRRNELNKNAYNNNNKNYIMNTYNNMETKQHIMFKSKSFNRNIPYEKKEGIKIFRSSTNQDILENDYGNSFLKTGSNYPSKLREKGMDINHYNTIRESNYDFKSALNVQFCKTKMCPYMNTKEKCKRFSNNMCPYAHDKSELKPIPNLYKTAMCRNFIKNMCFKSKKECNFAHHVEELRSTDEFYKTTLCKFFLNGYCKADKNCRHAHGYKELKRRPTNNMNMTFICGSKMNHNDMDTKKDIIDKEIMNNSHSSESVSLNENRGENLPTGDENELIVELKVSGEDENHLDVNKEDDMLNMRNTSKNNKKRDDYYNNSCKFMSISTKDTCCFISKNDGESSGDEERYRSKSECSNDLKEEDEEKAEKKNLLKLKEEGHNDDIKCIYYINDDALVKNEIELRGEDGKYANKNYQANISEEKEKIERFMEEEKDTHINMEYRCDSIADDESDENMQSEKFIRNTCLSLDGVELDDEKNENNENNDYNVCENNNKMRENVLCNNNSNEDIMNLQEEKFDVVSGNGDVKSYITYNHKMNHIAKYHRNVDYDRKYFNNEGLYKGSFYYIKLNENSRNNYNNPDTNHDDNEYDNNFCGKDNNHLYNNQKKKNYNNEYNKNVYKNRKVFNIKIDNIRQKDEEKCMINDNDFNNKNGNFFDINKGMSKGSMLCCPIKYHNNNNNNNNNNNSNDNNNNNNSDKVKRYLSNNEYISNINDNNNSKHIVNLNNNNNIGMNHHVYNNINEMNNYNYYTNYHCYNNINDSTNRYMNNNNSNNNNNNNNNINYNNTYYCYYKNMKHGSNYEGTISTATTINNNHYNNNYIYEHSLSDISNIMVIPYRNYQRDKKDFSEHSTFFGKRNNSHMTFNNDIKDMEDDNMVNDISINRKAHNINVQKWIHGIHSNNKFNDTHNNNDNNNNNNNNNNYNYNGNSKNNAFNKHGEINFDHNSDDDCNCYEENNYLYDNIHNNIKSGNTLSENLNLRKTCSYDGEFFNDNFSHRTCSYERNNKDSDDIEGNEDEKERDYNETYFKYNNEKYKSKYNLKEKDIYVSNSKYINSEKNKHYDMYSHSKRSRGICTNLRNDNVTRDIYREEECNIWNDDLHARSIKKLNDLKRKENEYNVDDYYNCEKEEMEEMEEMEEIEEIEEREEREEREDEKGKENGKERNDKNINFHINQINEQAAEGHLIYHYIPSIHKVNTHNINYYPTYDKIMEHYNNKYNWLYHRTALFEPMDISYAERRHVMEPILTYEKEKMGNILFSNNNSSIYFVGNEKNMMHDNIHNNINEDEDETSNDDFFNKELQTCVSCYQYIKEKVPSNKIFIESTCLNCGQFIKKSLCLILIELLKPQVQNILSDVSFYEQCYND</sequence>
<dbReference type="Proteomes" id="UP000240500">
    <property type="component" value="Chromosome 5"/>
</dbReference>
<feature type="zinc finger region" description="C3H1-type" evidence="4">
    <location>
        <begin position="393"/>
        <end position="420"/>
    </location>
</feature>
<feature type="region of interest" description="Disordered" evidence="5">
    <location>
        <begin position="1338"/>
        <end position="1369"/>
    </location>
</feature>
<evidence type="ECO:0000256" key="4">
    <source>
        <dbReference type="PROSITE-ProRule" id="PRU00723"/>
    </source>
</evidence>
<evidence type="ECO:0000313" key="8">
    <source>
        <dbReference type="Proteomes" id="UP000240500"/>
    </source>
</evidence>
<feature type="zinc finger region" description="C3H1-type" evidence="4">
    <location>
        <begin position="357"/>
        <end position="385"/>
    </location>
</feature>
<feature type="region of interest" description="Disordered" evidence="5">
    <location>
        <begin position="883"/>
        <end position="902"/>
    </location>
</feature>
<feature type="compositionally biased region" description="Basic and acidic residues" evidence="5">
    <location>
        <begin position="551"/>
        <end position="565"/>
    </location>
</feature>
<feature type="domain" description="C3H1-type" evidence="6">
    <location>
        <begin position="393"/>
        <end position="420"/>
    </location>
</feature>
<keyword evidence="2 4" id="KW-0863">Zinc-finger</keyword>
<dbReference type="InterPro" id="IPR000571">
    <property type="entry name" value="Znf_CCCH"/>
</dbReference>
<dbReference type="SUPFAM" id="SSF90229">
    <property type="entry name" value="CCCH zinc finger"/>
    <property type="match status" value="1"/>
</dbReference>
<evidence type="ECO:0000313" key="7">
    <source>
        <dbReference type="EMBL" id="SOV76873.1"/>
    </source>
</evidence>
<feature type="compositionally biased region" description="Basic and acidic residues" evidence="5">
    <location>
        <begin position="1356"/>
        <end position="1369"/>
    </location>
</feature>
<accession>A0A2P9D7A8</accession>
<keyword evidence="1 4" id="KW-0479">Metal-binding</keyword>
<feature type="region of interest" description="Disordered" evidence="5">
    <location>
        <begin position="545"/>
        <end position="569"/>
    </location>
</feature>
<keyword evidence="3 4" id="KW-0862">Zinc</keyword>
<gene>
    <name evidence="7" type="ORF">PRG01_0522200</name>
</gene>
<feature type="region of interest" description="Disordered" evidence="5">
    <location>
        <begin position="172"/>
        <end position="207"/>
    </location>
</feature>
<protein>
    <submittedName>
        <fullName evidence="7">Zinc finger protein, putative</fullName>
    </submittedName>
</protein>
<dbReference type="EMBL" id="LT969568">
    <property type="protein sequence ID" value="SOV76873.1"/>
    <property type="molecule type" value="Genomic_DNA"/>
</dbReference>
<dbReference type="InterPro" id="IPR036855">
    <property type="entry name" value="Znf_CCCH_sf"/>
</dbReference>
<evidence type="ECO:0000256" key="1">
    <source>
        <dbReference type="ARBA" id="ARBA00022723"/>
    </source>
</evidence>
<dbReference type="SMART" id="SM00356">
    <property type="entry name" value="ZnF_C3H1"/>
    <property type="match status" value="3"/>
</dbReference>
<feature type="compositionally biased region" description="Low complexity" evidence="5">
    <location>
        <begin position="883"/>
        <end position="900"/>
    </location>
</feature>
<organism evidence="7 8">
    <name type="scientific">Plasmodium reichenowi</name>
    <dbReference type="NCBI Taxonomy" id="5854"/>
    <lineage>
        <taxon>Eukaryota</taxon>
        <taxon>Sar</taxon>
        <taxon>Alveolata</taxon>
        <taxon>Apicomplexa</taxon>
        <taxon>Aconoidasida</taxon>
        <taxon>Haemosporida</taxon>
        <taxon>Plasmodiidae</taxon>
        <taxon>Plasmodium</taxon>
        <taxon>Plasmodium (Laverania)</taxon>
    </lineage>
</organism>
<feature type="compositionally biased region" description="Acidic residues" evidence="5">
    <location>
        <begin position="1338"/>
        <end position="1355"/>
    </location>
</feature>
<feature type="region of interest" description="Disordered" evidence="5">
    <location>
        <begin position="124"/>
        <end position="145"/>
    </location>
</feature>
<dbReference type="GO" id="GO:0008270">
    <property type="term" value="F:zinc ion binding"/>
    <property type="evidence" value="ECO:0007669"/>
    <property type="project" value="UniProtKB-KW"/>
</dbReference>
<feature type="zinc finger region" description="C3H1-type" evidence="4">
    <location>
        <begin position="319"/>
        <end position="349"/>
    </location>
</feature>
<dbReference type="VEuPathDB" id="PlasmoDB:PRG01_0522200"/>
<evidence type="ECO:0000256" key="2">
    <source>
        <dbReference type="ARBA" id="ARBA00022771"/>
    </source>
</evidence>